<feature type="non-terminal residue" evidence="1">
    <location>
        <position position="1"/>
    </location>
</feature>
<organism evidence="1 2">
    <name type="scientific">Plastoroseomonas hellenica</name>
    <dbReference type="NCBI Taxonomy" id="2687306"/>
    <lineage>
        <taxon>Bacteria</taxon>
        <taxon>Pseudomonadati</taxon>
        <taxon>Pseudomonadota</taxon>
        <taxon>Alphaproteobacteria</taxon>
        <taxon>Acetobacterales</taxon>
        <taxon>Acetobacteraceae</taxon>
        <taxon>Plastoroseomonas</taxon>
    </lineage>
</organism>
<dbReference type="Proteomes" id="UP001196870">
    <property type="component" value="Unassembled WGS sequence"/>
</dbReference>
<gene>
    <name evidence="1" type="ORF">GXW71_15765</name>
</gene>
<comment type="caution">
    <text evidence="1">The sequence shown here is derived from an EMBL/GenBank/DDBJ whole genome shotgun (WGS) entry which is preliminary data.</text>
</comment>
<dbReference type="EMBL" id="JAAGBB010000018">
    <property type="protein sequence ID" value="MBR0665816.1"/>
    <property type="molecule type" value="Genomic_DNA"/>
</dbReference>
<evidence type="ECO:0000313" key="2">
    <source>
        <dbReference type="Proteomes" id="UP001196870"/>
    </source>
</evidence>
<proteinExistence type="predicted"/>
<protein>
    <submittedName>
        <fullName evidence="1">Uncharacterized protein</fullName>
    </submittedName>
</protein>
<sequence>LLARGRGTLAGCWLRPGARGALLLLREPGAVAPPLAATRGAHWDGRFRLIGPGAAGGYMLGALGAEAPPGAQRLPAALRRGLPAIRDAEGALAAVPGLDYPSRSACAPFTLAFTPAGGVALGWAGGEGEATGHPFKPGRSVPI</sequence>
<reference evidence="2" key="1">
    <citation type="journal article" date="2021" name="Syst. Appl. Microbiol.">
        <title>Roseomonas hellenica sp. nov., isolated from roots of wild-growing Alkanna tinctoria.</title>
        <authorList>
            <person name="Rat A."/>
            <person name="Naranjo H.D."/>
            <person name="Lebbe L."/>
            <person name="Cnockaert M."/>
            <person name="Krigas N."/>
            <person name="Grigoriadou K."/>
            <person name="Maloupa E."/>
            <person name="Willems A."/>
        </authorList>
    </citation>
    <scope>NUCLEOTIDE SEQUENCE [LARGE SCALE GENOMIC DNA]</scope>
    <source>
        <strain evidence="2">LMG 31523</strain>
    </source>
</reference>
<accession>A0ABS5EZV1</accession>
<evidence type="ECO:0000313" key="1">
    <source>
        <dbReference type="EMBL" id="MBR0665816.1"/>
    </source>
</evidence>
<keyword evidence="2" id="KW-1185">Reference proteome</keyword>
<name>A0ABS5EZV1_9PROT</name>